<name>A0A8X6WEL7_TRICX</name>
<dbReference type="Proteomes" id="UP000887159">
    <property type="component" value="Unassembled WGS sequence"/>
</dbReference>
<keyword evidence="2" id="KW-1185">Reference proteome</keyword>
<reference evidence="1" key="1">
    <citation type="submission" date="2020-08" db="EMBL/GenBank/DDBJ databases">
        <title>Multicomponent nature underlies the extraordinary mechanical properties of spider dragline silk.</title>
        <authorList>
            <person name="Kono N."/>
            <person name="Nakamura H."/>
            <person name="Mori M."/>
            <person name="Yoshida Y."/>
            <person name="Ohtoshi R."/>
            <person name="Malay A.D."/>
            <person name="Moran D.A.P."/>
            <person name="Tomita M."/>
            <person name="Numata K."/>
            <person name="Arakawa K."/>
        </authorList>
    </citation>
    <scope>NUCLEOTIDE SEQUENCE</scope>
</reference>
<proteinExistence type="predicted"/>
<evidence type="ECO:0000313" key="2">
    <source>
        <dbReference type="Proteomes" id="UP000887159"/>
    </source>
</evidence>
<comment type="caution">
    <text evidence="1">The sequence shown here is derived from an EMBL/GenBank/DDBJ whole genome shotgun (WGS) entry which is preliminary data.</text>
</comment>
<dbReference type="AlphaFoldDB" id="A0A8X6WEL7"/>
<protein>
    <submittedName>
        <fullName evidence="1">Uncharacterized protein</fullName>
    </submittedName>
</protein>
<evidence type="ECO:0000313" key="1">
    <source>
        <dbReference type="EMBL" id="GFY33385.1"/>
    </source>
</evidence>
<accession>A0A8X6WEL7</accession>
<dbReference type="EMBL" id="BMAU01021410">
    <property type="protein sequence ID" value="GFY33385.1"/>
    <property type="molecule type" value="Genomic_DNA"/>
</dbReference>
<gene>
    <name evidence="1" type="ORF">TNCV_1898371</name>
</gene>
<sequence length="73" mass="8596">MPVIRRIGEPYSWQACEQLRHFLLRWKDGPMTAAREGYGSFARLESPMKEGRFDLGTFRSVRKYFHAKTIVFA</sequence>
<organism evidence="1 2">
    <name type="scientific">Trichonephila clavipes</name>
    <name type="common">Golden silk orbweaver</name>
    <name type="synonym">Nephila clavipes</name>
    <dbReference type="NCBI Taxonomy" id="2585209"/>
    <lineage>
        <taxon>Eukaryota</taxon>
        <taxon>Metazoa</taxon>
        <taxon>Ecdysozoa</taxon>
        <taxon>Arthropoda</taxon>
        <taxon>Chelicerata</taxon>
        <taxon>Arachnida</taxon>
        <taxon>Araneae</taxon>
        <taxon>Araneomorphae</taxon>
        <taxon>Entelegynae</taxon>
        <taxon>Araneoidea</taxon>
        <taxon>Nephilidae</taxon>
        <taxon>Trichonephila</taxon>
    </lineage>
</organism>